<evidence type="ECO:0008006" key="3">
    <source>
        <dbReference type="Google" id="ProtNLM"/>
    </source>
</evidence>
<accession>A0AAC9J341</accession>
<dbReference type="EMBL" id="CP017963">
    <property type="protein sequence ID" value="APC50368.1"/>
    <property type="molecule type" value="Genomic_DNA"/>
</dbReference>
<evidence type="ECO:0000313" key="2">
    <source>
        <dbReference type="Proteomes" id="UP000182945"/>
    </source>
</evidence>
<keyword evidence="1" id="KW-0614">Plasmid</keyword>
<name>A0AAC9J341_VIRHA</name>
<reference evidence="1 2" key="1">
    <citation type="submission" date="2016-11" db="EMBL/GenBank/DDBJ databases">
        <title>Complete genome sequencing of Virgibacillus halodenitrificans PDB-F2.</title>
        <authorList>
            <person name="Sun Z."/>
            <person name="Zhou Y."/>
            <person name="Li H."/>
        </authorList>
    </citation>
    <scope>NUCLEOTIDE SEQUENCE [LARGE SCALE GENOMIC DNA]</scope>
    <source>
        <strain evidence="1 2">PDB-F2</strain>
        <plasmid evidence="1 2">unnamed1</plasmid>
    </source>
</reference>
<evidence type="ECO:0000313" key="1">
    <source>
        <dbReference type="EMBL" id="APC50368.1"/>
    </source>
</evidence>
<geneLocation type="plasmid" evidence="1 2">
    <name>unnamed1</name>
</geneLocation>
<dbReference type="GeneID" id="71516498"/>
<dbReference type="Proteomes" id="UP000182945">
    <property type="component" value="Plasmid unnamed1"/>
</dbReference>
<organism evidence="1 2">
    <name type="scientific">Virgibacillus halodenitrificans</name>
    <name type="common">Bacillus halodenitrificans</name>
    <dbReference type="NCBI Taxonomy" id="1482"/>
    <lineage>
        <taxon>Bacteria</taxon>
        <taxon>Bacillati</taxon>
        <taxon>Bacillota</taxon>
        <taxon>Bacilli</taxon>
        <taxon>Bacillales</taxon>
        <taxon>Bacillaceae</taxon>
        <taxon>Virgibacillus</taxon>
    </lineage>
</organism>
<dbReference type="AlphaFoldDB" id="A0AAC9J341"/>
<sequence length="61" mass="6935">MAKKMPLSMPEKLKGDLEKMSNEVGLSQNHLAVLALHSLVRNYEKKGTFIFADLLNPEHRD</sequence>
<dbReference type="RefSeq" id="WP_071650088.1">
    <property type="nucleotide sequence ID" value="NZ_CP017963.1"/>
</dbReference>
<protein>
    <recommendedName>
        <fullName evidence="3">Ribbon-helix-helix domain-containing protein</fullName>
    </recommendedName>
</protein>
<proteinExistence type="predicted"/>
<gene>
    <name evidence="1" type="ORF">BME96_18980</name>
</gene>
<dbReference type="KEGG" id="vhl:BME96_18980"/>